<dbReference type="WBParaSite" id="L893_g8962.t1">
    <property type="protein sequence ID" value="L893_g8962.t1"/>
    <property type="gene ID" value="L893_g8962"/>
</dbReference>
<keyword evidence="8 13" id="KW-0406">Ion transport</keyword>
<evidence type="ECO:0000256" key="10">
    <source>
        <dbReference type="ARBA" id="ARBA00023180"/>
    </source>
</evidence>
<proteinExistence type="inferred from homology"/>
<evidence type="ECO:0000256" key="11">
    <source>
        <dbReference type="ARBA" id="ARBA00023201"/>
    </source>
</evidence>
<evidence type="ECO:0000256" key="1">
    <source>
        <dbReference type="ARBA" id="ARBA00004141"/>
    </source>
</evidence>
<evidence type="ECO:0000313" key="15">
    <source>
        <dbReference type="Proteomes" id="UP000095287"/>
    </source>
</evidence>
<dbReference type="GO" id="GO:0016020">
    <property type="term" value="C:membrane"/>
    <property type="evidence" value="ECO:0007669"/>
    <property type="project" value="UniProtKB-SubCell"/>
</dbReference>
<evidence type="ECO:0000256" key="12">
    <source>
        <dbReference type="ARBA" id="ARBA00023303"/>
    </source>
</evidence>
<reference evidence="16" key="1">
    <citation type="submission" date="2016-11" db="UniProtKB">
        <authorList>
            <consortium name="WormBaseParasite"/>
        </authorList>
    </citation>
    <scope>IDENTIFICATION</scope>
</reference>
<protein>
    <submittedName>
        <fullName evidence="16">Cyclic nucleotide-binding domain-containing protein</fullName>
    </submittedName>
</protein>
<comment type="similarity">
    <text evidence="2 13">Belongs to the amiloride-sensitive sodium channel (TC 1.A.6) family.</text>
</comment>
<evidence type="ECO:0000256" key="4">
    <source>
        <dbReference type="ARBA" id="ARBA00022461"/>
    </source>
</evidence>
<dbReference type="Proteomes" id="UP000095287">
    <property type="component" value="Unplaced"/>
</dbReference>
<evidence type="ECO:0000256" key="7">
    <source>
        <dbReference type="ARBA" id="ARBA00023053"/>
    </source>
</evidence>
<keyword evidence="5 13" id="KW-0812">Transmembrane</keyword>
<keyword evidence="10" id="KW-0325">Glycoprotein</keyword>
<keyword evidence="7" id="KW-0915">Sodium</keyword>
<keyword evidence="9 14" id="KW-0472">Membrane</keyword>
<dbReference type="Gene3D" id="1.10.287.770">
    <property type="entry name" value="YojJ-like"/>
    <property type="match status" value="1"/>
</dbReference>
<evidence type="ECO:0000256" key="3">
    <source>
        <dbReference type="ARBA" id="ARBA00022448"/>
    </source>
</evidence>
<evidence type="ECO:0000256" key="14">
    <source>
        <dbReference type="SAM" id="Phobius"/>
    </source>
</evidence>
<keyword evidence="3 13" id="KW-0813">Transport</keyword>
<keyword evidence="4 13" id="KW-0894">Sodium channel</keyword>
<dbReference type="AlphaFoldDB" id="A0A1I8AT65"/>
<evidence type="ECO:0000313" key="16">
    <source>
        <dbReference type="WBParaSite" id="L893_g8962.t1"/>
    </source>
</evidence>
<dbReference type="InterPro" id="IPR001873">
    <property type="entry name" value="ENaC"/>
</dbReference>
<sequence length="254" mass="28798">MRPHTSWASVCGLFGYEAASSLGSVGEERYETFLSALLVRSSCANCDPYNFVMNYSLTVQGNDYLAHNCLLPCYRWEYSVSLERTDILLIDPLANLSLLPYRFRIDVSYNDLQYTSITEVATTTFFGLLSQIGGQLSLFLGSSILNLVQSAIMIFILASRVLRQPFRRPVEPTELPQVLPRDKQEEFFLSVSRPEWSFAKEGLKYAILNVDITKFCAIEAFDARHKEMEHRVLLSEIHVVALKKLCGSVTDVKE</sequence>
<evidence type="ECO:0000256" key="9">
    <source>
        <dbReference type="ARBA" id="ARBA00023136"/>
    </source>
</evidence>
<name>A0A1I8AT65_9BILA</name>
<evidence type="ECO:0000256" key="5">
    <source>
        <dbReference type="ARBA" id="ARBA00022692"/>
    </source>
</evidence>
<dbReference type="GO" id="GO:0005272">
    <property type="term" value="F:sodium channel activity"/>
    <property type="evidence" value="ECO:0007669"/>
    <property type="project" value="UniProtKB-KW"/>
</dbReference>
<accession>A0A1I8AT65</accession>
<dbReference type="Pfam" id="PF00858">
    <property type="entry name" value="ASC"/>
    <property type="match status" value="1"/>
</dbReference>
<keyword evidence="12 13" id="KW-0407">Ion channel</keyword>
<evidence type="ECO:0000256" key="6">
    <source>
        <dbReference type="ARBA" id="ARBA00022989"/>
    </source>
</evidence>
<evidence type="ECO:0000256" key="13">
    <source>
        <dbReference type="RuleBase" id="RU000679"/>
    </source>
</evidence>
<keyword evidence="15" id="KW-1185">Reference proteome</keyword>
<evidence type="ECO:0000256" key="8">
    <source>
        <dbReference type="ARBA" id="ARBA00023065"/>
    </source>
</evidence>
<keyword evidence="6 14" id="KW-1133">Transmembrane helix</keyword>
<feature type="transmembrane region" description="Helical" evidence="14">
    <location>
        <begin position="136"/>
        <end position="158"/>
    </location>
</feature>
<keyword evidence="11 13" id="KW-0739">Sodium transport</keyword>
<comment type="subcellular location">
    <subcellularLocation>
        <location evidence="1">Membrane</location>
        <topology evidence="1">Multi-pass membrane protein</topology>
    </subcellularLocation>
</comment>
<organism evidence="15 16">
    <name type="scientific">Steinernema glaseri</name>
    <dbReference type="NCBI Taxonomy" id="37863"/>
    <lineage>
        <taxon>Eukaryota</taxon>
        <taxon>Metazoa</taxon>
        <taxon>Ecdysozoa</taxon>
        <taxon>Nematoda</taxon>
        <taxon>Chromadorea</taxon>
        <taxon>Rhabditida</taxon>
        <taxon>Tylenchina</taxon>
        <taxon>Panagrolaimomorpha</taxon>
        <taxon>Strongyloidoidea</taxon>
        <taxon>Steinernematidae</taxon>
        <taxon>Steinernema</taxon>
    </lineage>
</organism>
<evidence type="ECO:0000256" key="2">
    <source>
        <dbReference type="ARBA" id="ARBA00007193"/>
    </source>
</evidence>